<keyword evidence="1" id="KW-0805">Transcription regulation</keyword>
<dbReference type="EMBL" id="JACIEK010000010">
    <property type="protein sequence ID" value="MBB3999408.1"/>
    <property type="molecule type" value="Genomic_DNA"/>
</dbReference>
<name>A0A7W6H6E0_9HYPH</name>
<dbReference type="InterPro" id="IPR000835">
    <property type="entry name" value="HTH_MarR-typ"/>
</dbReference>
<keyword evidence="2 5" id="KW-0238">DNA-binding</keyword>
<dbReference type="InterPro" id="IPR036390">
    <property type="entry name" value="WH_DNA-bd_sf"/>
</dbReference>
<dbReference type="PANTHER" id="PTHR42756:SF1">
    <property type="entry name" value="TRANSCRIPTIONAL REPRESSOR OF EMRAB OPERON"/>
    <property type="match status" value="1"/>
</dbReference>
<dbReference type="GO" id="GO:0003677">
    <property type="term" value="F:DNA binding"/>
    <property type="evidence" value="ECO:0007669"/>
    <property type="project" value="UniProtKB-KW"/>
</dbReference>
<evidence type="ECO:0000313" key="6">
    <source>
        <dbReference type="Proteomes" id="UP000542776"/>
    </source>
</evidence>
<feature type="domain" description="HTH marR-type" evidence="4">
    <location>
        <begin position="36"/>
        <end position="88"/>
    </location>
</feature>
<evidence type="ECO:0000259" key="4">
    <source>
        <dbReference type="Pfam" id="PF01047"/>
    </source>
</evidence>
<protein>
    <submittedName>
        <fullName evidence="5">DNA-binding MarR family transcriptional regulator</fullName>
    </submittedName>
</protein>
<keyword evidence="6" id="KW-1185">Reference proteome</keyword>
<evidence type="ECO:0000256" key="3">
    <source>
        <dbReference type="ARBA" id="ARBA00023163"/>
    </source>
</evidence>
<dbReference type="Pfam" id="PF01047">
    <property type="entry name" value="MarR"/>
    <property type="match status" value="1"/>
</dbReference>
<reference evidence="5 6" key="1">
    <citation type="submission" date="2020-08" db="EMBL/GenBank/DDBJ databases">
        <title>Genomic Encyclopedia of Type Strains, Phase IV (KMG-IV): sequencing the most valuable type-strain genomes for metagenomic binning, comparative biology and taxonomic classification.</title>
        <authorList>
            <person name="Goeker M."/>
        </authorList>
    </citation>
    <scope>NUCLEOTIDE SEQUENCE [LARGE SCALE GENOMIC DNA]</scope>
    <source>
        <strain evidence="5 6">DSM 102238</strain>
    </source>
</reference>
<dbReference type="SUPFAM" id="SSF46785">
    <property type="entry name" value="Winged helix' DNA-binding domain"/>
    <property type="match status" value="1"/>
</dbReference>
<proteinExistence type="predicted"/>
<evidence type="ECO:0000256" key="1">
    <source>
        <dbReference type="ARBA" id="ARBA00023015"/>
    </source>
</evidence>
<dbReference type="Gene3D" id="1.10.10.10">
    <property type="entry name" value="Winged helix-like DNA-binding domain superfamily/Winged helix DNA-binding domain"/>
    <property type="match status" value="1"/>
</dbReference>
<keyword evidence="3" id="KW-0804">Transcription</keyword>
<accession>A0A7W6H6E0</accession>
<sequence length="157" mass="16993">MSQFTSANAFGFLLADCARLFQQMCDKKLSEADMGLSTDQIRVLDCVIQHRASTEWNLAARLAMTAMTLSASLEQLEKDGLIARVTGPDEHAIIVNPTAEGIAVFETVSPVLDDVIIQGLEAMGDAEIAILAGALIKICHNLTKHPDLLMSTDELIH</sequence>
<dbReference type="RefSeq" id="WP_183200963.1">
    <property type="nucleotide sequence ID" value="NZ_JACIEK010000010.1"/>
</dbReference>
<organism evidence="5 6">
    <name type="scientific">Aureimonas pseudogalii</name>
    <dbReference type="NCBI Taxonomy" id="1744844"/>
    <lineage>
        <taxon>Bacteria</taxon>
        <taxon>Pseudomonadati</taxon>
        <taxon>Pseudomonadota</taxon>
        <taxon>Alphaproteobacteria</taxon>
        <taxon>Hyphomicrobiales</taxon>
        <taxon>Aurantimonadaceae</taxon>
        <taxon>Aureimonas</taxon>
    </lineage>
</organism>
<dbReference type="Proteomes" id="UP000542776">
    <property type="component" value="Unassembled WGS sequence"/>
</dbReference>
<comment type="caution">
    <text evidence="5">The sequence shown here is derived from an EMBL/GenBank/DDBJ whole genome shotgun (WGS) entry which is preliminary data.</text>
</comment>
<evidence type="ECO:0000313" key="5">
    <source>
        <dbReference type="EMBL" id="MBB3999408.1"/>
    </source>
</evidence>
<dbReference type="InterPro" id="IPR036388">
    <property type="entry name" value="WH-like_DNA-bd_sf"/>
</dbReference>
<dbReference type="PANTHER" id="PTHR42756">
    <property type="entry name" value="TRANSCRIPTIONAL REGULATOR, MARR"/>
    <property type="match status" value="1"/>
</dbReference>
<dbReference type="AlphaFoldDB" id="A0A7W6H6E0"/>
<dbReference type="GO" id="GO:0003700">
    <property type="term" value="F:DNA-binding transcription factor activity"/>
    <property type="evidence" value="ECO:0007669"/>
    <property type="project" value="InterPro"/>
</dbReference>
<gene>
    <name evidence="5" type="ORF">GGR04_003278</name>
</gene>
<evidence type="ECO:0000256" key="2">
    <source>
        <dbReference type="ARBA" id="ARBA00023125"/>
    </source>
</evidence>